<reference evidence="2" key="1">
    <citation type="submission" date="2017-09" db="EMBL/GenBank/DDBJ databases">
        <title>Luteimonas liuhanmingii sp.nov., isolated from the intestinal contents of Tibetan Plateau Pika in Yushu, Qinghai Province, China.</title>
        <authorList>
            <person name="Gui Z."/>
        </authorList>
    </citation>
    <scope>NUCLEOTIDE SEQUENCE [LARGE SCALE GENOMIC DNA]</scope>
    <source>
        <strain evidence="2">100111</strain>
    </source>
</reference>
<dbReference type="InterPro" id="IPR025234">
    <property type="entry name" value="YjzH-like"/>
</dbReference>
<dbReference type="AlphaFoldDB" id="A0A290XG28"/>
<gene>
    <name evidence="1" type="ORF">CNR27_11765</name>
</gene>
<accession>A0A290XG28</accession>
<dbReference type="OrthoDB" id="9799495at2"/>
<dbReference type="Pfam" id="PF13783">
    <property type="entry name" value="DUF4177"/>
    <property type="match status" value="1"/>
</dbReference>
<protein>
    <recommendedName>
        <fullName evidence="3">DUF4177 domain-containing protein</fullName>
    </recommendedName>
</protein>
<organism evidence="1 2">
    <name type="scientific">Luteimonas chenhongjianii</name>
    <dbReference type="NCBI Taxonomy" id="2006110"/>
    <lineage>
        <taxon>Bacteria</taxon>
        <taxon>Pseudomonadati</taxon>
        <taxon>Pseudomonadota</taxon>
        <taxon>Gammaproteobacteria</taxon>
        <taxon>Lysobacterales</taxon>
        <taxon>Lysobacteraceae</taxon>
        <taxon>Luteimonas</taxon>
    </lineage>
</organism>
<dbReference type="EMBL" id="CP023406">
    <property type="protein sequence ID" value="ATD68021.1"/>
    <property type="molecule type" value="Genomic_DNA"/>
</dbReference>
<evidence type="ECO:0000313" key="2">
    <source>
        <dbReference type="Proteomes" id="UP000218968"/>
    </source>
</evidence>
<evidence type="ECO:0000313" key="1">
    <source>
        <dbReference type="EMBL" id="ATD68021.1"/>
    </source>
</evidence>
<proteinExistence type="predicted"/>
<dbReference type="KEGG" id="lum:CNR27_11765"/>
<name>A0A290XG28_9GAMM</name>
<dbReference type="RefSeq" id="WP_096298996.1">
    <property type="nucleotide sequence ID" value="NZ_CP023406.1"/>
</dbReference>
<sequence>MSERWQYKVEEIKPTFLGSIKPVDIEERLQALGLQGWELVNAVHATAVGPTLLFLKRRL</sequence>
<evidence type="ECO:0008006" key="3">
    <source>
        <dbReference type="Google" id="ProtNLM"/>
    </source>
</evidence>
<keyword evidence="2" id="KW-1185">Reference proteome</keyword>
<dbReference type="Proteomes" id="UP000218968">
    <property type="component" value="Chromosome"/>
</dbReference>